<feature type="compositionally biased region" description="Basic and acidic residues" evidence="1">
    <location>
        <begin position="1154"/>
        <end position="1188"/>
    </location>
</feature>
<feature type="compositionally biased region" description="Polar residues" evidence="1">
    <location>
        <begin position="587"/>
        <end position="601"/>
    </location>
</feature>
<feature type="compositionally biased region" description="Polar residues" evidence="1">
    <location>
        <begin position="111"/>
        <end position="130"/>
    </location>
</feature>
<feature type="compositionally biased region" description="Polar residues" evidence="1">
    <location>
        <begin position="1204"/>
        <end position="1221"/>
    </location>
</feature>
<feature type="compositionally biased region" description="Polar residues" evidence="1">
    <location>
        <begin position="497"/>
        <end position="516"/>
    </location>
</feature>
<feature type="compositionally biased region" description="Low complexity" evidence="1">
    <location>
        <begin position="906"/>
        <end position="934"/>
    </location>
</feature>
<feature type="compositionally biased region" description="Basic and acidic residues" evidence="1">
    <location>
        <begin position="1099"/>
        <end position="1111"/>
    </location>
</feature>
<comment type="caution">
    <text evidence="2">The sequence shown here is derived from an EMBL/GenBank/DDBJ whole genome shotgun (WGS) entry which is preliminary data.</text>
</comment>
<reference evidence="2" key="1">
    <citation type="submission" date="2019-11" db="EMBL/GenBank/DDBJ databases">
        <title>Bipolaris sorokiniana Genome sequencing.</title>
        <authorList>
            <person name="Wang H."/>
        </authorList>
    </citation>
    <scope>NUCLEOTIDE SEQUENCE</scope>
</reference>
<dbReference type="AlphaFoldDB" id="A0A8H6DWV1"/>
<accession>A0A8H6DWV1</accession>
<sequence length="1253" mass="139060">MNNESHLATPLAQAPRMVPSQPETAKAATWRDDDSQSATPDGLAHLKNNIPKSKYQAYELPAPHSAMALPAKTGGSLLSQISAMVSEEGSASYSRNIPGKSNPSAVRRMQPQLSTKQSRAPAQVPRQSPPSHDIRTPDGQGNDLDLYADYNGIVKDLRDEMGQPLRVSEARVPSPEPQHSPTKPATANVQATRESQDGGQQRYSTDRPMSFIAGPADQDGKPQDQINQSASPDDIRVRRAFRQRRNHAEQHHLSQGGAAYSELPAEPLDTSWNSVQSPPTPDAPPPKNVLRTAQPLDPTRPAKHAYIDPTHVSGEVNSQERLPETPGAHDQQPQTTHIANLALHQPRAKRVSPITQIVPDFPPQQSEAPSSQSQDLGQEQQQTDRTSRQDMEKRKSTNSAQSSVYETSKPHEKLSSKAKISSMFRKFGGNGQASSQQRQNMENISVDSNLNSEGSGRLKPASSVKRPSVHQQLQASQKSSLFDLKKQKNPAAFYSIPYQQSTANVPNHSSQSNQPDVASGAKPKRNSGLGAIFGKDGPSVDGMVTKFKLSSSKEDKKAQKAKGDSAKTQVRREWDPVKEVYKPIQVKPSQQTESPRPSISDTRPEEPSAFLRTKQLAEEHQAQQIGQHSPQANIRPVRNSSLMHNHGPLFDRLRQELPNPPHGEYYWPNGEQTEDNRGAYVATVAARQQYEQLQIQRQREQAAYRQGDYRDPYHEQQQQQLQLSRPLPGQEVHFPWPGQNSAPRSVQSYIPQNAASTEPSYEATPIPAAYGHVSGAYIAHSDRQDQPMYPPQHVQAVHANHPETQFADSWMLPISPQISAQSQMYPSSRSHSDDSNMHVVSPISRSASLYSYPPHHGAQRTHKPRMGSISEVSQQDRPWHLNFPAGATEQEIVRARQGQYMQALFNAQQQQQAERAAGTPSPHTPQHTTPTNTIPHEHAQGGGFRELLPSGSPQPYGAPHSESPHYEQPLPTRRHPAYEQQVPARSEPSPQPAAYPLPESRNSTRPTGTVNPPPNLPYSPTRPAFPDGQMYQNDEQQYHQNPSPKEDVYQAPVNRSSEYDAQIPDEAPPSYDGIGVPNEGMDKSRPDAVRPPNINTNVDGEHRSQRPESRPRQPSIGMLQHPQPASMAASPQRTLSDMGAESLRRQLLQQENIQHMERVQRERERREAIARERQQREAARARARELERSVSSGGQVGSLRSIGDSFNSGGSNWGRTSSQHRQVFELPALDDEPVMKATSYPGQEWTPPMWEGD</sequence>
<proteinExistence type="predicted"/>
<feature type="compositionally biased region" description="Polar residues" evidence="1">
    <location>
        <begin position="622"/>
        <end position="633"/>
    </location>
</feature>
<gene>
    <name evidence="2" type="ORF">GGP41_010562</name>
</gene>
<feature type="compositionally biased region" description="Basic and acidic residues" evidence="1">
    <location>
        <begin position="385"/>
        <end position="395"/>
    </location>
</feature>
<dbReference type="EMBL" id="WNKQ01000006">
    <property type="protein sequence ID" value="KAF5850907.1"/>
    <property type="molecule type" value="Genomic_DNA"/>
</dbReference>
<feature type="region of interest" description="Disordered" evidence="1">
    <location>
        <begin position="1"/>
        <end position="47"/>
    </location>
</feature>
<evidence type="ECO:0000313" key="2">
    <source>
        <dbReference type="EMBL" id="KAF5850907.1"/>
    </source>
</evidence>
<dbReference type="Proteomes" id="UP000624244">
    <property type="component" value="Unassembled WGS sequence"/>
</dbReference>
<feature type="compositionally biased region" description="Polar residues" evidence="1">
    <location>
        <begin position="177"/>
        <end position="203"/>
    </location>
</feature>
<organism evidence="2 3">
    <name type="scientific">Cochliobolus sativus</name>
    <name type="common">Common root rot and spot blotch fungus</name>
    <name type="synonym">Bipolaris sorokiniana</name>
    <dbReference type="NCBI Taxonomy" id="45130"/>
    <lineage>
        <taxon>Eukaryota</taxon>
        <taxon>Fungi</taxon>
        <taxon>Dikarya</taxon>
        <taxon>Ascomycota</taxon>
        <taxon>Pezizomycotina</taxon>
        <taxon>Dothideomycetes</taxon>
        <taxon>Pleosporomycetidae</taxon>
        <taxon>Pleosporales</taxon>
        <taxon>Pleosporineae</taxon>
        <taxon>Pleosporaceae</taxon>
        <taxon>Bipolaris</taxon>
    </lineage>
</organism>
<evidence type="ECO:0000256" key="1">
    <source>
        <dbReference type="SAM" id="MobiDB-lite"/>
    </source>
</evidence>
<feature type="compositionally biased region" description="Polar residues" evidence="1">
    <location>
        <begin position="469"/>
        <end position="480"/>
    </location>
</feature>
<feature type="region of interest" description="Disordered" evidence="1">
    <location>
        <begin position="85"/>
        <end position="633"/>
    </location>
</feature>
<protein>
    <submittedName>
        <fullName evidence="2">Uncharacterized protein</fullName>
    </submittedName>
</protein>
<feature type="compositionally biased region" description="Polar residues" evidence="1">
    <location>
        <begin position="85"/>
        <end position="104"/>
    </location>
</feature>
<evidence type="ECO:0000313" key="3">
    <source>
        <dbReference type="Proteomes" id="UP000624244"/>
    </source>
</evidence>
<feature type="compositionally biased region" description="Pro residues" evidence="1">
    <location>
        <begin position="278"/>
        <end position="287"/>
    </location>
</feature>
<feature type="region of interest" description="Disordered" evidence="1">
    <location>
        <begin position="852"/>
        <end position="874"/>
    </location>
</feature>
<feature type="region of interest" description="Disordered" evidence="1">
    <location>
        <begin position="1150"/>
        <end position="1253"/>
    </location>
</feature>
<feature type="compositionally biased region" description="Polar residues" evidence="1">
    <location>
        <begin position="1000"/>
        <end position="1010"/>
    </location>
</feature>
<feature type="compositionally biased region" description="Low complexity" evidence="1">
    <location>
        <begin position="363"/>
        <end position="381"/>
    </location>
</feature>
<feature type="compositionally biased region" description="Polar residues" evidence="1">
    <location>
        <begin position="397"/>
        <end position="406"/>
    </location>
</feature>
<feature type="compositionally biased region" description="Polar residues" evidence="1">
    <location>
        <begin position="432"/>
        <end position="454"/>
    </location>
</feature>
<feature type="region of interest" description="Disordered" evidence="1">
    <location>
        <begin position="1060"/>
        <end position="1138"/>
    </location>
</feature>
<feature type="region of interest" description="Disordered" evidence="1">
    <location>
        <begin position="906"/>
        <end position="1030"/>
    </location>
</feature>
<feature type="compositionally biased region" description="Basic and acidic residues" evidence="1">
    <location>
        <begin position="551"/>
        <end position="581"/>
    </location>
</feature>
<name>A0A8H6DWV1_COCSA</name>